<evidence type="ECO:0000313" key="4">
    <source>
        <dbReference type="Proteomes" id="UP001500707"/>
    </source>
</evidence>
<dbReference type="SUPFAM" id="SSF47413">
    <property type="entry name" value="lambda repressor-like DNA-binding domains"/>
    <property type="match status" value="1"/>
</dbReference>
<comment type="caution">
    <text evidence="3">The sequence shown here is derived from an EMBL/GenBank/DDBJ whole genome shotgun (WGS) entry which is preliminary data.</text>
</comment>
<dbReference type="Pfam" id="PF17765">
    <property type="entry name" value="MLTR_LBD"/>
    <property type="match status" value="1"/>
</dbReference>
<evidence type="ECO:0000313" key="3">
    <source>
        <dbReference type="EMBL" id="GAA3587640.1"/>
    </source>
</evidence>
<gene>
    <name evidence="3" type="ORF">GCM10022295_81410</name>
</gene>
<evidence type="ECO:0000259" key="2">
    <source>
        <dbReference type="PROSITE" id="PS50943"/>
    </source>
</evidence>
<dbReference type="Gene3D" id="1.10.260.40">
    <property type="entry name" value="lambda repressor-like DNA-binding domains"/>
    <property type="match status" value="1"/>
</dbReference>
<dbReference type="SMART" id="SM00530">
    <property type="entry name" value="HTH_XRE"/>
    <property type="match status" value="1"/>
</dbReference>
<dbReference type="PANTHER" id="PTHR35010:SF4">
    <property type="entry name" value="BLL5781 PROTEIN"/>
    <property type="match status" value="1"/>
</dbReference>
<dbReference type="Gene3D" id="3.30.450.180">
    <property type="match status" value="1"/>
</dbReference>
<proteinExistence type="predicted"/>
<evidence type="ECO:0000256" key="1">
    <source>
        <dbReference type="SAM" id="MobiDB-lite"/>
    </source>
</evidence>
<keyword evidence="4" id="KW-1185">Reference proteome</keyword>
<dbReference type="PROSITE" id="PS50943">
    <property type="entry name" value="HTH_CROC1"/>
    <property type="match status" value="1"/>
</dbReference>
<dbReference type="Proteomes" id="UP001500707">
    <property type="component" value="Unassembled WGS sequence"/>
</dbReference>
<dbReference type="InterPro" id="IPR041413">
    <property type="entry name" value="MLTR_LBD"/>
</dbReference>
<dbReference type="Pfam" id="PF13560">
    <property type="entry name" value="HTH_31"/>
    <property type="match status" value="1"/>
</dbReference>
<feature type="domain" description="HTH cro/C1-type" evidence="2">
    <location>
        <begin position="10"/>
        <end position="64"/>
    </location>
</feature>
<dbReference type="RefSeq" id="WP_428838532.1">
    <property type="nucleotide sequence ID" value="NZ_BAABCE010000023.1"/>
</dbReference>
<accession>A0ABP6YTV8</accession>
<sequence>MTMQTVGDLLRQWRQRRRLSQLDLAIAADVSARHVSLVETGKSNPSAEMVLRLADQLDVPLRERNRLLLAAGFAPRYAERPLDDNALSAARDAVARVLRAHEPYPAVAFDRRWNIVMTNRAVEPFFTDVHPDLLRPPMNLVRLGLDPRGFAPLVVNLDDVRAMFRSRIRRQLAVAPDTELTALYEELLEPNTEDTSHRSVESDVVIPMILRFGGRELRLFSTITTFGTPMDITLDEVAIESYYPADAESAAHFEESNSDVRPAAYMTPTERPVRASTGTAAEARAVR</sequence>
<dbReference type="CDD" id="cd00093">
    <property type="entry name" value="HTH_XRE"/>
    <property type="match status" value="1"/>
</dbReference>
<dbReference type="InterPro" id="IPR001387">
    <property type="entry name" value="Cro/C1-type_HTH"/>
</dbReference>
<protein>
    <submittedName>
        <fullName evidence="3">Helix-turn-helix transcriptional regulator</fullName>
    </submittedName>
</protein>
<name>A0ABP6YTV8_9ACTN</name>
<dbReference type="PANTHER" id="PTHR35010">
    <property type="entry name" value="BLL4672 PROTEIN-RELATED"/>
    <property type="match status" value="1"/>
</dbReference>
<dbReference type="InterPro" id="IPR010982">
    <property type="entry name" value="Lambda_DNA-bd_dom_sf"/>
</dbReference>
<feature type="region of interest" description="Disordered" evidence="1">
    <location>
        <begin position="268"/>
        <end position="287"/>
    </location>
</feature>
<dbReference type="EMBL" id="BAABCE010000023">
    <property type="protein sequence ID" value="GAA3587640.1"/>
    <property type="molecule type" value="Genomic_DNA"/>
</dbReference>
<reference evidence="4" key="1">
    <citation type="journal article" date="2019" name="Int. J. Syst. Evol. Microbiol.">
        <title>The Global Catalogue of Microorganisms (GCM) 10K type strain sequencing project: providing services to taxonomists for standard genome sequencing and annotation.</title>
        <authorList>
            <consortium name="The Broad Institute Genomics Platform"/>
            <consortium name="The Broad Institute Genome Sequencing Center for Infectious Disease"/>
            <person name="Wu L."/>
            <person name="Ma J."/>
        </authorList>
    </citation>
    <scope>NUCLEOTIDE SEQUENCE [LARGE SCALE GENOMIC DNA]</scope>
    <source>
        <strain evidence="4">JCM 17656</strain>
    </source>
</reference>
<organism evidence="3 4">
    <name type="scientific">Streptomyces osmaniensis</name>
    <dbReference type="NCBI Taxonomy" id="593134"/>
    <lineage>
        <taxon>Bacteria</taxon>
        <taxon>Bacillati</taxon>
        <taxon>Actinomycetota</taxon>
        <taxon>Actinomycetes</taxon>
        <taxon>Kitasatosporales</taxon>
        <taxon>Streptomycetaceae</taxon>
        <taxon>Streptomyces</taxon>
    </lineage>
</organism>